<evidence type="ECO:0008006" key="4">
    <source>
        <dbReference type="Google" id="ProtNLM"/>
    </source>
</evidence>
<gene>
    <name evidence="2" type="ORF">ASCRUDRAFT_76992</name>
</gene>
<feature type="region of interest" description="Disordered" evidence="1">
    <location>
        <begin position="146"/>
        <end position="175"/>
    </location>
</feature>
<dbReference type="RefSeq" id="XP_020045948.1">
    <property type="nucleotide sequence ID" value="XM_020193688.1"/>
</dbReference>
<protein>
    <recommendedName>
        <fullName evidence="4">F-box domain-containing protein</fullName>
    </recommendedName>
</protein>
<dbReference type="AlphaFoldDB" id="A0A1D2VDC5"/>
<evidence type="ECO:0000256" key="1">
    <source>
        <dbReference type="SAM" id="MobiDB-lite"/>
    </source>
</evidence>
<accession>A0A1D2VDC5</accession>
<proteinExistence type="predicted"/>
<dbReference type="EMBL" id="KV454485">
    <property type="protein sequence ID" value="ODV59641.1"/>
    <property type="molecule type" value="Genomic_DNA"/>
</dbReference>
<evidence type="ECO:0000313" key="3">
    <source>
        <dbReference type="Proteomes" id="UP000095038"/>
    </source>
</evidence>
<reference evidence="3" key="1">
    <citation type="submission" date="2016-05" db="EMBL/GenBank/DDBJ databases">
        <title>Comparative genomics of biotechnologically important yeasts.</title>
        <authorList>
            <consortium name="DOE Joint Genome Institute"/>
            <person name="Riley R."/>
            <person name="Haridas S."/>
            <person name="Wolfe K.H."/>
            <person name="Lopes M.R."/>
            <person name="Hittinger C.T."/>
            <person name="Goker M."/>
            <person name="Salamov A."/>
            <person name="Wisecaver J."/>
            <person name="Long T.M."/>
            <person name="Aerts A.L."/>
            <person name="Barry K."/>
            <person name="Choi C."/>
            <person name="Clum A."/>
            <person name="Coughlan A.Y."/>
            <person name="Deshpande S."/>
            <person name="Douglass A.P."/>
            <person name="Hanson S.J."/>
            <person name="Klenk H.-P."/>
            <person name="Labutti K."/>
            <person name="Lapidus A."/>
            <person name="Lindquist E."/>
            <person name="Lipzen A."/>
            <person name="Meier-Kolthoff J.P."/>
            <person name="Ohm R.A."/>
            <person name="Otillar R.P."/>
            <person name="Pangilinan J."/>
            <person name="Peng Y."/>
            <person name="Rokas A."/>
            <person name="Rosa C.A."/>
            <person name="Scheuner C."/>
            <person name="Sibirny A.A."/>
            <person name="Slot J.C."/>
            <person name="Stielow J.B."/>
            <person name="Sun H."/>
            <person name="Kurtzman C.P."/>
            <person name="Blackwell M."/>
            <person name="Grigoriev I.V."/>
            <person name="Jeffries T.W."/>
        </authorList>
    </citation>
    <scope>NUCLEOTIDE SEQUENCE [LARGE SCALE GENOMIC DNA]</scope>
    <source>
        <strain evidence="3">DSM 1968</strain>
    </source>
</reference>
<keyword evidence="3" id="KW-1185">Reference proteome</keyword>
<dbReference type="Proteomes" id="UP000095038">
    <property type="component" value="Unassembled WGS sequence"/>
</dbReference>
<name>A0A1D2VDC5_9ASCO</name>
<feature type="compositionally biased region" description="Low complexity" evidence="1">
    <location>
        <begin position="158"/>
        <end position="172"/>
    </location>
</feature>
<sequence>MSFPINLLPIELQFKIICKSDIKTCVNLLKTNKKLRCLTLLALNFKVSKILGVDLLKQEYNGDESLNKLNLSLFSPQNKRSSSDKYYYELLPVFANRGDNDINEEDIINIGKRFEHFSVKLNKCLLSKNLLSKEVKKVDENKQNLQNLALEDNRDNSNDNQNDSQNDNQNDNQNEKDFSMNLLINEYSSFFKFFYTLSVTKDNKSNDTTIKRNKLAENSSSIKLNKMKSTVSNNSLINKGIKLDLNVTNLDKVEPPKHDYDFDVFENFKLDIINLQINTCFLLDLIESGN</sequence>
<organism evidence="2 3">
    <name type="scientific">Ascoidea rubescens DSM 1968</name>
    <dbReference type="NCBI Taxonomy" id="1344418"/>
    <lineage>
        <taxon>Eukaryota</taxon>
        <taxon>Fungi</taxon>
        <taxon>Dikarya</taxon>
        <taxon>Ascomycota</taxon>
        <taxon>Saccharomycotina</taxon>
        <taxon>Saccharomycetes</taxon>
        <taxon>Ascoideaceae</taxon>
        <taxon>Ascoidea</taxon>
    </lineage>
</organism>
<evidence type="ECO:0000313" key="2">
    <source>
        <dbReference type="EMBL" id="ODV59641.1"/>
    </source>
</evidence>
<dbReference type="GeneID" id="30967324"/>
<dbReference type="InParanoid" id="A0A1D2VDC5"/>